<evidence type="ECO:0000313" key="1">
    <source>
        <dbReference type="EMBL" id="KAG1301325.1"/>
    </source>
</evidence>
<dbReference type="Proteomes" id="UP000716291">
    <property type="component" value="Unassembled WGS sequence"/>
</dbReference>
<accession>A0A9P6WYB0</accession>
<name>A0A9P6WYB0_RHIOR</name>
<keyword evidence="2" id="KW-1185">Reference proteome</keyword>
<gene>
    <name evidence="1" type="ORF">G6F64_011906</name>
</gene>
<reference evidence="1" key="1">
    <citation type="journal article" date="2020" name="Microb. Genom.">
        <title>Genetic diversity of clinical and environmental Mucorales isolates obtained from an investigation of mucormycosis cases among solid organ transplant recipients.</title>
        <authorList>
            <person name="Nguyen M.H."/>
            <person name="Kaul D."/>
            <person name="Muto C."/>
            <person name="Cheng S.J."/>
            <person name="Richter R.A."/>
            <person name="Bruno V.M."/>
            <person name="Liu G."/>
            <person name="Beyhan S."/>
            <person name="Sundermann A.J."/>
            <person name="Mounaud S."/>
            <person name="Pasculle A.W."/>
            <person name="Nierman W.C."/>
            <person name="Driscoll E."/>
            <person name="Cumbie R."/>
            <person name="Clancy C.J."/>
            <person name="Dupont C.L."/>
        </authorList>
    </citation>
    <scope>NUCLEOTIDE SEQUENCE</scope>
    <source>
        <strain evidence="1">GL11</strain>
    </source>
</reference>
<dbReference type="EMBL" id="JAANQT010003182">
    <property type="protein sequence ID" value="KAG1301325.1"/>
    <property type="molecule type" value="Genomic_DNA"/>
</dbReference>
<protein>
    <submittedName>
        <fullName evidence="1">Uncharacterized protein</fullName>
    </submittedName>
</protein>
<comment type="caution">
    <text evidence="1">The sequence shown here is derived from an EMBL/GenBank/DDBJ whole genome shotgun (WGS) entry which is preliminary data.</text>
</comment>
<sequence>MVGCAEIYGRTPENDAHHEKFKPTMTQIFPSSLPQPFTRYTNIEIKIIQNDSSSKLVLRSKTMNALITSSIRIDTSLVTILVVRLQMDLNQPCQLVFSSQSNLSCGTSPWHSMLDTSNYIPLTNFLSCVSAKKEAPRITT</sequence>
<dbReference type="AlphaFoldDB" id="A0A9P6WYB0"/>
<evidence type="ECO:0000313" key="2">
    <source>
        <dbReference type="Proteomes" id="UP000716291"/>
    </source>
</evidence>
<dbReference type="OrthoDB" id="2219666at2759"/>
<organism evidence="1 2">
    <name type="scientific">Rhizopus oryzae</name>
    <name type="common">Mucormycosis agent</name>
    <name type="synonym">Rhizopus arrhizus var. delemar</name>
    <dbReference type="NCBI Taxonomy" id="64495"/>
    <lineage>
        <taxon>Eukaryota</taxon>
        <taxon>Fungi</taxon>
        <taxon>Fungi incertae sedis</taxon>
        <taxon>Mucoromycota</taxon>
        <taxon>Mucoromycotina</taxon>
        <taxon>Mucoromycetes</taxon>
        <taxon>Mucorales</taxon>
        <taxon>Mucorineae</taxon>
        <taxon>Rhizopodaceae</taxon>
        <taxon>Rhizopus</taxon>
    </lineage>
</organism>
<proteinExistence type="predicted"/>